<dbReference type="PaxDb" id="121845-A0A1S3DA62"/>
<feature type="compositionally biased region" description="Pro residues" evidence="1">
    <location>
        <begin position="32"/>
        <end position="57"/>
    </location>
</feature>
<feature type="compositionally biased region" description="Gly residues" evidence="1">
    <location>
        <begin position="58"/>
        <end position="67"/>
    </location>
</feature>
<organism evidence="3 4">
    <name type="scientific">Diaphorina citri</name>
    <name type="common">Asian citrus psyllid</name>
    <dbReference type="NCBI Taxonomy" id="121845"/>
    <lineage>
        <taxon>Eukaryota</taxon>
        <taxon>Metazoa</taxon>
        <taxon>Ecdysozoa</taxon>
        <taxon>Arthropoda</taxon>
        <taxon>Hexapoda</taxon>
        <taxon>Insecta</taxon>
        <taxon>Pterygota</taxon>
        <taxon>Neoptera</taxon>
        <taxon>Paraneoptera</taxon>
        <taxon>Hemiptera</taxon>
        <taxon>Sternorrhyncha</taxon>
        <taxon>Psylloidea</taxon>
        <taxon>Psyllidae</taxon>
        <taxon>Diaphorininae</taxon>
        <taxon>Diaphorina</taxon>
    </lineage>
</organism>
<evidence type="ECO:0000256" key="1">
    <source>
        <dbReference type="SAM" id="MobiDB-lite"/>
    </source>
</evidence>
<feature type="region of interest" description="Disordered" evidence="1">
    <location>
        <begin position="30"/>
        <end position="123"/>
    </location>
</feature>
<dbReference type="AlphaFoldDB" id="A0A1S3DA62"/>
<dbReference type="RefSeq" id="XP_008477626.1">
    <property type="nucleotide sequence ID" value="XM_008479404.3"/>
</dbReference>
<sequence>MKTVWCGSLCVGIATLFCLSKVCLVIGQGSPGMPPPASPMGTPPKPPGAAGAMPPPQGGGMPPQGGGMPPPANPQMQGNMMRPGMYSGQDMDDVDSMEGMRGNPGMYGGGYGQNPYGQNPYGG</sequence>
<keyword evidence="2" id="KW-0732">Signal</keyword>
<dbReference type="KEGG" id="dci:103514507"/>
<evidence type="ECO:0000256" key="2">
    <source>
        <dbReference type="SAM" id="SignalP"/>
    </source>
</evidence>
<name>A0A1S3DA62_DIACI</name>
<reference evidence="4" key="1">
    <citation type="submission" date="2025-08" db="UniProtKB">
        <authorList>
            <consortium name="RefSeq"/>
        </authorList>
    </citation>
    <scope>IDENTIFICATION</scope>
</reference>
<evidence type="ECO:0000313" key="4">
    <source>
        <dbReference type="RefSeq" id="XP_008477626.1"/>
    </source>
</evidence>
<feature type="chain" id="PRO_5010211679" evidence="2">
    <location>
        <begin position="21"/>
        <end position="123"/>
    </location>
</feature>
<proteinExistence type="predicted"/>
<dbReference type="Proteomes" id="UP000079169">
    <property type="component" value="Unplaced"/>
</dbReference>
<feature type="signal peptide" evidence="2">
    <location>
        <begin position="1"/>
        <end position="20"/>
    </location>
</feature>
<dbReference type="GeneID" id="103514507"/>
<feature type="compositionally biased region" description="Low complexity" evidence="1">
    <location>
        <begin position="113"/>
        <end position="123"/>
    </location>
</feature>
<accession>A0A1S3DA62</accession>
<keyword evidence="3" id="KW-1185">Reference proteome</keyword>
<evidence type="ECO:0000313" key="3">
    <source>
        <dbReference type="Proteomes" id="UP000079169"/>
    </source>
</evidence>
<protein>
    <submittedName>
        <fullName evidence="4">Basic salivary proline-rich protein 3-like</fullName>
    </submittedName>
</protein>
<gene>
    <name evidence="4" type="primary">LOC103514507</name>
</gene>